<reference evidence="2 3" key="1">
    <citation type="journal article" date="2014" name="Genome Announc.">
        <title>Genome sequence of the basidiomycetous fungus Pseudozyma aphidis DSM70725, an efficient producer of biosurfactant mannosylerythritol lipids.</title>
        <authorList>
            <person name="Lorenz S."/>
            <person name="Guenther M."/>
            <person name="Grumaz C."/>
            <person name="Rupp S."/>
            <person name="Zibek S."/>
            <person name="Sohn K."/>
        </authorList>
    </citation>
    <scope>NUCLEOTIDE SEQUENCE [LARGE SCALE GENOMIC DNA]</scope>
    <source>
        <strain evidence="3">ATCC 32657 / CBS 517.83 / DSM 70725 / JCM 10318 / NBRC 10182 / NRRL Y-7954 / St-0401</strain>
    </source>
</reference>
<feature type="compositionally biased region" description="Basic residues" evidence="1">
    <location>
        <begin position="77"/>
        <end position="88"/>
    </location>
</feature>
<dbReference type="Proteomes" id="UP000019462">
    <property type="component" value="Unassembled WGS sequence"/>
</dbReference>
<dbReference type="AlphaFoldDB" id="W3VSQ5"/>
<keyword evidence="3" id="KW-1185">Reference proteome</keyword>
<sequence>MQPSLIHPFAIKALQRAQEALGRKVLSCGSGDSRVAARENLHAGPQLHVTENRTALRRETLLFFEPRGMQELRIKSAPRRCHTSHRQTSKLPEDGKTARHVSAFARPQRSHKAASINTFDKLPADVLPADRHSA</sequence>
<evidence type="ECO:0000256" key="1">
    <source>
        <dbReference type="SAM" id="MobiDB-lite"/>
    </source>
</evidence>
<dbReference type="HOGENOM" id="CLU_1897102_0_0_1"/>
<evidence type="ECO:0000313" key="3">
    <source>
        <dbReference type="Proteomes" id="UP000019462"/>
    </source>
</evidence>
<organism evidence="2 3">
    <name type="scientific">Moesziomyces aphidis</name>
    <name type="common">Pseudozyma aphidis</name>
    <dbReference type="NCBI Taxonomy" id="84754"/>
    <lineage>
        <taxon>Eukaryota</taxon>
        <taxon>Fungi</taxon>
        <taxon>Dikarya</taxon>
        <taxon>Basidiomycota</taxon>
        <taxon>Ustilaginomycotina</taxon>
        <taxon>Ustilaginomycetes</taxon>
        <taxon>Ustilaginales</taxon>
        <taxon>Ustilaginaceae</taxon>
        <taxon>Moesziomyces</taxon>
    </lineage>
</organism>
<dbReference type="EMBL" id="AWNI01000008">
    <property type="protein sequence ID" value="ETS63821.1"/>
    <property type="molecule type" value="Genomic_DNA"/>
</dbReference>
<proteinExistence type="predicted"/>
<comment type="caution">
    <text evidence="2">The sequence shown here is derived from an EMBL/GenBank/DDBJ whole genome shotgun (WGS) entry which is preliminary data.</text>
</comment>
<evidence type="ECO:0000313" key="2">
    <source>
        <dbReference type="EMBL" id="ETS63821.1"/>
    </source>
</evidence>
<protein>
    <submittedName>
        <fullName evidence="2">Uncharacterized protein</fullName>
    </submittedName>
</protein>
<name>W3VSQ5_MOEAP</name>
<feature type="region of interest" description="Disordered" evidence="1">
    <location>
        <begin position="77"/>
        <end position="98"/>
    </location>
</feature>
<gene>
    <name evidence="2" type="ORF">PaG_02140</name>
</gene>
<accession>W3VSQ5</accession>
<dbReference type="OrthoDB" id="10481141at2759"/>